<sequence>MTDDDKIHEDGRARRTGQGAAEGRGAANHGAAPGRPGAADAGPGGRAAGHGAAATGGATTGAAATGAAATGGAATGGAADPADDEKDKTGLRPAPVIAGGVAATTAAFLCSFFGVYGTVIGAGAISVLSTVGSELYLRSLRRSREAARKAKAKAAALAEAKTGGRARDRTAVIRRPTTMPGAAHGQTEPTTRRILSNADQPTDRLPVGGFPAPQQARGEVDAAKDTSAGMRGLLRRRWPVLAATSVVVFGIGMLVLTGFELATGGSLNGQGRSTVSAIIGDRDSSDSRDDGRDGRDGGDAPATPGDDAPAEPADPTGEATPTEEAPQPSEEQGEQPGGDQPTEEPEPTDEPTEVEQPTVTPEQPAEPEEDAATPAP</sequence>
<feature type="compositionally biased region" description="Low complexity" evidence="1">
    <location>
        <begin position="23"/>
        <end position="41"/>
    </location>
</feature>
<feature type="region of interest" description="Disordered" evidence="1">
    <location>
        <begin position="1"/>
        <end position="91"/>
    </location>
</feature>
<feature type="compositionally biased region" description="Acidic residues" evidence="1">
    <location>
        <begin position="365"/>
        <end position="376"/>
    </location>
</feature>
<feature type="compositionally biased region" description="Low complexity" evidence="1">
    <location>
        <begin position="299"/>
        <end position="330"/>
    </location>
</feature>
<keyword evidence="4" id="KW-1185">Reference proteome</keyword>
<feature type="compositionally biased region" description="Basic and acidic residues" evidence="1">
    <location>
        <begin position="1"/>
        <end position="13"/>
    </location>
</feature>
<feature type="transmembrane region" description="Helical" evidence="2">
    <location>
        <begin position="120"/>
        <end position="137"/>
    </location>
</feature>
<feature type="transmembrane region" description="Helical" evidence="2">
    <location>
        <begin position="96"/>
        <end position="114"/>
    </location>
</feature>
<feature type="transmembrane region" description="Helical" evidence="2">
    <location>
        <begin position="240"/>
        <end position="259"/>
    </location>
</feature>
<dbReference type="EMBL" id="BAAALM010000005">
    <property type="protein sequence ID" value="GAA1199561.1"/>
    <property type="molecule type" value="Genomic_DNA"/>
</dbReference>
<comment type="caution">
    <text evidence="3">The sequence shown here is derived from an EMBL/GenBank/DDBJ whole genome shotgun (WGS) entry which is preliminary data.</text>
</comment>
<name>A0ABP4FWY1_9PSEU</name>
<keyword evidence="2" id="KW-1133">Transmembrane helix</keyword>
<proteinExistence type="predicted"/>
<feature type="compositionally biased region" description="Acidic residues" evidence="1">
    <location>
        <begin position="341"/>
        <end position="353"/>
    </location>
</feature>
<evidence type="ECO:0000313" key="4">
    <source>
        <dbReference type="Proteomes" id="UP001500467"/>
    </source>
</evidence>
<keyword evidence="2" id="KW-0812">Transmembrane</keyword>
<feature type="compositionally biased region" description="Low complexity" evidence="1">
    <location>
        <begin position="354"/>
        <end position="363"/>
    </location>
</feature>
<protein>
    <submittedName>
        <fullName evidence="3">Uncharacterized protein</fullName>
    </submittedName>
</protein>
<feature type="compositionally biased region" description="Low complexity" evidence="1">
    <location>
        <begin position="49"/>
        <end position="80"/>
    </location>
</feature>
<evidence type="ECO:0000313" key="3">
    <source>
        <dbReference type="EMBL" id="GAA1199561.1"/>
    </source>
</evidence>
<evidence type="ECO:0000256" key="1">
    <source>
        <dbReference type="SAM" id="MobiDB-lite"/>
    </source>
</evidence>
<feature type="compositionally biased region" description="Basic and acidic residues" evidence="1">
    <location>
        <begin position="280"/>
        <end position="298"/>
    </location>
</feature>
<keyword evidence="2" id="KW-0472">Membrane</keyword>
<feature type="region of interest" description="Disordered" evidence="1">
    <location>
        <begin position="263"/>
        <end position="376"/>
    </location>
</feature>
<reference evidence="4" key="1">
    <citation type="journal article" date="2019" name="Int. J. Syst. Evol. Microbiol.">
        <title>The Global Catalogue of Microorganisms (GCM) 10K type strain sequencing project: providing services to taxonomists for standard genome sequencing and annotation.</title>
        <authorList>
            <consortium name="The Broad Institute Genomics Platform"/>
            <consortium name="The Broad Institute Genome Sequencing Center for Infectious Disease"/>
            <person name="Wu L."/>
            <person name="Ma J."/>
        </authorList>
    </citation>
    <scope>NUCLEOTIDE SEQUENCE [LARGE SCALE GENOMIC DNA]</scope>
    <source>
        <strain evidence="4">JCM 13022</strain>
    </source>
</reference>
<evidence type="ECO:0000256" key="2">
    <source>
        <dbReference type="SAM" id="Phobius"/>
    </source>
</evidence>
<organism evidence="3 4">
    <name type="scientific">Prauserella alba</name>
    <dbReference type="NCBI Taxonomy" id="176898"/>
    <lineage>
        <taxon>Bacteria</taxon>
        <taxon>Bacillati</taxon>
        <taxon>Actinomycetota</taxon>
        <taxon>Actinomycetes</taxon>
        <taxon>Pseudonocardiales</taxon>
        <taxon>Pseudonocardiaceae</taxon>
        <taxon>Prauserella</taxon>
    </lineage>
</organism>
<gene>
    <name evidence="3" type="ORF">GCM10009675_14250</name>
</gene>
<accession>A0ABP4FWY1</accession>
<dbReference type="Proteomes" id="UP001500467">
    <property type="component" value="Unassembled WGS sequence"/>
</dbReference>
<dbReference type="RefSeq" id="WP_253856764.1">
    <property type="nucleotide sequence ID" value="NZ_BAAALM010000005.1"/>
</dbReference>